<comment type="caution">
    <text evidence="2">The sequence shown here is derived from an EMBL/GenBank/DDBJ whole genome shotgun (WGS) entry which is preliminary data.</text>
</comment>
<protein>
    <recommendedName>
        <fullName evidence="4">SF3 helicase domain-containing protein</fullName>
    </recommendedName>
</protein>
<feature type="compositionally biased region" description="Low complexity" evidence="1">
    <location>
        <begin position="128"/>
        <end position="148"/>
    </location>
</feature>
<feature type="compositionally biased region" description="Low complexity" evidence="1">
    <location>
        <begin position="110"/>
        <end position="121"/>
    </location>
</feature>
<name>A0AA36JMB3_9DINO</name>
<dbReference type="Proteomes" id="UP001178507">
    <property type="component" value="Unassembled WGS sequence"/>
</dbReference>
<evidence type="ECO:0000313" key="2">
    <source>
        <dbReference type="EMBL" id="CAJ1407671.1"/>
    </source>
</evidence>
<dbReference type="EMBL" id="CAUJNA010003684">
    <property type="protein sequence ID" value="CAJ1407671.1"/>
    <property type="molecule type" value="Genomic_DNA"/>
</dbReference>
<organism evidence="2 3">
    <name type="scientific">Effrenium voratum</name>
    <dbReference type="NCBI Taxonomy" id="2562239"/>
    <lineage>
        <taxon>Eukaryota</taxon>
        <taxon>Sar</taxon>
        <taxon>Alveolata</taxon>
        <taxon>Dinophyceae</taxon>
        <taxon>Suessiales</taxon>
        <taxon>Symbiodiniaceae</taxon>
        <taxon>Effrenium</taxon>
    </lineage>
</organism>
<feature type="region of interest" description="Disordered" evidence="1">
    <location>
        <begin position="108"/>
        <end position="148"/>
    </location>
</feature>
<accession>A0AA36JMB3</accession>
<evidence type="ECO:0000256" key="1">
    <source>
        <dbReference type="SAM" id="MobiDB-lite"/>
    </source>
</evidence>
<keyword evidence="3" id="KW-1185">Reference proteome</keyword>
<gene>
    <name evidence="2" type="ORF">EVOR1521_LOCUS29312</name>
</gene>
<evidence type="ECO:0008006" key="4">
    <source>
        <dbReference type="Google" id="ProtNLM"/>
    </source>
</evidence>
<evidence type="ECO:0000313" key="3">
    <source>
        <dbReference type="Proteomes" id="UP001178507"/>
    </source>
</evidence>
<sequence>MGASRSRGCKARFFGPRAHVSLPFARIQGVLDRILQTWPAGAPTEEPWKAYPTTCPKALLVQAPELQRLCEWRVASPFTSGAGVAASMNWKLASLQEAWNQHKRGGVHSEATAVEEPAAEATVEEPAAEATVEEPAAQAAVEEPAAQAAVEEPAAEAAVEEPAAEATVEEPAAEAAVEEPAAEATVEEPAAEAAVEEPAAVKEPRPMEAVDAVKVGQSPDPPCRQVPSEELQLAAIAQQLVQLPRSERISRLEVLVSSWKSQDDSFCLPKAVEVNVREEPAKKTKAVAEPAREKPPLKKRRNYYLQAMRSLGVKTTWSTGQGGSGRLGFVLSEPFNREAVEHFGSLRAAAQLGFRRALAALLVRDTEAAGVVKVAYRECHTVADLFDVETLGRAYGGYVAKHYEELAKRLKKIDPVKGQDDVDAISAQMGIYMQLPPVFGNLQKLGMSSFAEVCRSGMPLVDIDQQCSAGRILLGRRPSAARLGHFVRNRDSYLDMLPVEREDAKEFFTGLLFGGGSGRCREFEDQHGVRLPQCVQDLIAELRALRDIDEKKYENQMRMLATEYPGKTLQAFLHQIEERRISSAFCAAVEAQGLGRPVSWEHDGVVFAPLRDLLPEEVDLWRQRVLCAAQAAVPDSPLGIKAYQSMEELLRHFKTIHPECDWETVDNDWVEQEQVRFQLSAYLSAGVESVDYLAAQLLPGHVLNNGVLVLDTYKCVPTSTRHTETAMFDEGKGRWTLAKSAHAETTLADVVKQVYIDSTPEDWVGLPPKVAFQIASLRKVANTAMEKGLYDPYFFAELDGNKYRDFLLFLDGWVLHVPTMQATRGRRDLRMSRSLGISYPGDLMHKLDVLNVAALLEEVACFEDGLPEKDYTSEDMFPQTLADRLWNLSQHPEFAALRFLFSSHESWPRVLFLLKFAAFQLCSTKSLEDGMLWVGAGKNGKNAWMSMLLKLFGDCGHTPPKEVLTKPPQPPDEAAPVRFGLRGRRLLWFNELEEKHPIQSTIFKDFRDHATTLTARTLYGDNVDFNVTWGMVLATNSRVSWTAEDGGVGRSLTKVRWPLRFVAPGMPLGPNDRVVDLRWKATAVVDSVAPGLLYLLLQVYKVFLPRLTDTQIHPRPHCVVLETGDSSETFYASKAVANFVETTGTLLKSGPDCLGWQAALEAFTASARGINRVGARDIFKAEFEAHKYCGKLLAKHRETKAFLASSKR</sequence>
<feature type="region of interest" description="Disordered" evidence="1">
    <location>
        <begin position="160"/>
        <end position="190"/>
    </location>
</feature>
<dbReference type="AlphaFoldDB" id="A0AA36JMB3"/>
<reference evidence="2" key="1">
    <citation type="submission" date="2023-08" db="EMBL/GenBank/DDBJ databases">
        <authorList>
            <person name="Chen Y."/>
            <person name="Shah S."/>
            <person name="Dougan E. K."/>
            <person name="Thang M."/>
            <person name="Chan C."/>
        </authorList>
    </citation>
    <scope>NUCLEOTIDE SEQUENCE</scope>
</reference>
<proteinExistence type="predicted"/>